<dbReference type="AlphaFoldDB" id="A0A1A9RWF0"/>
<evidence type="ECO:0000256" key="1">
    <source>
        <dbReference type="ARBA" id="ARBA00023002"/>
    </source>
</evidence>
<dbReference type="Proteomes" id="UP000077885">
    <property type="component" value="Unassembled WGS sequence"/>
</dbReference>
<dbReference type="Gene3D" id="3.40.50.720">
    <property type="entry name" value="NAD(P)-binding Rossmann-like Domain"/>
    <property type="match status" value="1"/>
</dbReference>
<dbReference type="InterPro" id="IPR028939">
    <property type="entry name" value="P5C_Rdtase_cat_N"/>
</dbReference>
<organism evidence="3 4">
    <name type="scientific">Eikenella longinqua</name>
    <dbReference type="NCBI Taxonomy" id="1795827"/>
    <lineage>
        <taxon>Bacteria</taxon>
        <taxon>Pseudomonadati</taxon>
        <taxon>Pseudomonadota</taxon>
        <taxon>Betaproteobacteria</taxon>
        <taxon>Neisseriales</taxon>
        <taxon>Neisseriaceae</taxon>
        <taxon>Eikenella</taxon>
    </lineage>
</organism>
<proteinExistence type="predicted"/>
<comment type="caution">
    <text evidence="3">The sequence shown here is derived from an EMBL/GenBank/DDBJ whole genome shotgun (WGS) entry which is preliminary data.</text>
</comment>
<dbReference type="InterPro" id="IPR036291">
    <property type="entry name" value="NAD(P)-bd_dom_sf"/>
</dbReference>
<dbReference type="PANTHER" id="PTHR14239:SF10">
    <property type="entry name" value="REDUCTASE"/>
    <property type="match status" value="1"/>
</dbReference>
<dbReference type="GO" id="GO:0016491">
    <property type="term" value="F:oxidoreductase activity"/>
    <property type="evidence" value="ECO:0007669"/>
    <property type="project" value="UniProtKB-KW"/>
</dbReference>
<name>A0A1A9RWF0_9NEIS</name>
<evidence type="ECO:0000313" key="3">
    <source>
        <dbReference type="EMBL" id="OAM28384.1"/>
    </source>
</evidence>
<dbReference type="SUPFAM" id="SSF51735">
    <property type="entry name" value="NAD(P)-binding Rossmann-fold domains"/>
    <property type="match status" value="1"/>
</dbReference>
<protein>
    <submittedName>
        <fullName evidence="3">Diguanylate cyclase</fullName>
    </submittedName>
</protein>
<dbReference type="InterPro" id="IPR051267">
    <property type="entry name" value="STEAP_metalloreductase"/>
</dbReference>
<evidence type="ECO:0000313" key="4">
    <source>
        <dbReference type="Proteomes" id="UP000077885"/>
    </source>
</evidence>
<keyword evidence="4" id="KW-1185">Reference proteome</keyword>
<dbReference type="PANTHER" id="PTHR14239">
    <property type="entry name" value="DUDULIN-RELATED"/>
    <property type="match status" value="1"/>
</dbReference>
<dbReference type="Pfam" id="PF03807">
    <property type="entry name" value="F420_oxidored"/>
    <property type="match status" value="1"/>
</dbReference>
<dbReference type="EMBL" id="LXSL01000018">
    <property type="protein sequence ID" value="OAM28384.1"/>
    <property type="molecule type" value="Genomic_DNA"/>
</dbReference>
<dbReference type="RefSeq" id="WP_067592315.1">
    <property type="nucleotide sequence ID" value="NZ_LXSL01000018.1"/>
</dbReference>
<sequence length="191" mass="19798">MANISIFGQGNMGNAIGSLFQAAGHQVSFVKRGEANAQLGDIVVLAVYFAAVDDIISQYAAQLAGKTVVDISNPVNFDTLDGLTVAAGSSAAEHIAAKLPQSRVLKAFNTNFAATLASRKVADKAETTVLIAGDSGEAKQQLADALKGSGVHSKDAGSLKRARELEAFGFLAITLAVREQIGWTGGFALFD</sequence>
<evidence type="ECO:0000259" key="2">
    <source>
        <dbReference type="Pfam" id="PF03807"/>
    </source>
</evidence>
<dbReference type="OrthoDB" id="5499754at2"/>
<feature type="domain" description="Pyrroline-5-carboxylate reductase catalytic N-terminal" evidence="2">
    <location>
        <begin position="37"/>
        <end position="74"/>
    </location>
</feature>
<gene>
    <name evidence="3" type="ORF">A7P95_05335</name>
</gene>
<accession>A0A1A9RWF0</accession>
<reference evidence="4" key="1">
    <citation type="submission" date="2016-05" db="EMBL/GenBank/DDBJ databases">
        <title>Draft genome of Corynebacterium afermentans subsp. afermentans LCDC 88199T.</title>
        <authorList>
            <person name="Bernier A.-M."/>
            <person name="Bernard K."/>
        </authorList>
    </citation>
    <scope>NUCLEOTIDE SEQUENCE [LARGE SCALE GENOMIC DNA]</scope>
    <source>
        <strain evidence="4">NML02-A-017</strain>
    </source>
</reference>
<keyword evidence="1" id="KW-0560">Oxidoreductase</keyword>
<dbReference type="STRING" id="1795827.A7P95_05335"/>